<dbReference type="RefSeq" id="WP_345555696.1">
    <property type="nucleotide sequence ID" value="NZ_BAABIK010000004.1"/>
</dbReference>
<evidence type="ECO:0000313" key="2">
    <source>
        <dbReference type="EMBL" id="GAA4932421.1"/>
    </source>
</evidence>
<comment type="caution">
    <text evidence="2">The sequence shown here is derived from an EMBL/GenBank/DDBJ whole genome shotgun (WGS) entry which is preliminary data.</text>
</comment>
<sequence length="484" mass="52114">MTTSSETPPDPAPPTADSWSDVVSAALVGTARRSAPSPAGLPHVERDDPAHTLLDRAALAAVRARAGRPADRAAPQDPGAFDPAPPETAPLPDPRAARRLADLLASGSGLLAEWLELAAQRGLRVPPELLPDLLDRGARDHNRIGRPLLAVAGRRGLWLAGLDARWAYVLRLDEAPRIGAEEWRARPAQERHALLEAREPHLTADDEPLLQEAMADRSSRVRGLALALAARLPDSERGRLLADYARGHVRRGSDGTPEIRRPDLADAVLARALGVEPRADRGGTRREALERLWILVSHAPLAVWCGHLGEGPEDVVAFAAGNDDELLEALANAAVLQRDRSWARALLPVVLNRLTGEYDVRASRGSALLGLLPPDDQCAWALEFLRSDRRMPEAAALLSVVEQVACPWNAELAALVADTLDGVDRAGSAVTRLCEVAGSRMPPSLHERIAGSARRGAAGDDRPDSLIRLADTLRYRSAMHKEFS</sequence>
<proteinExistence type="predicted"/>
<evidence type="ECO:0000256" key="1">
    <source>
        <dbReference type="SAM" id="MobiDB-lite"/>
    </source>
</evidence>
<organism evidence="2 3">
    <name type="scientific">Streptomonospora halophila</name>
    <dbReference type="NCBI Taxonomy" id="427369"/>
    <lineage>
        <taxon>Bacteria</taxon>
        <taxon>Bacillati</taxon>
        <taxon>Actinomycetota</taxon>
        <taxon>Actinomycetes</taxon>
        <taxon>Streptosporangiales</taxon>
        <taxon>Nocardiopsidaceae</taxon>
        <taxon>Streptomonospora</taxon>
    </lineage>
</organism>
<feature type="region of interest" description="Disordered" evidence="1">
    <location>
        <begin position="28"/>
        <end position="51"/>
    </location>
</feature>
<accession>A0ABP9G841</accession>
<gene>
    <name evidence="2" type="ORF">GCM10023224_10750</name>
</gene>
<dbReference type="InterPro" id="IPR043746">
    <property type="entry name" value="DUF5691"/>
</dbReference>
<keyword evidence="3" id="KW-1185">Reference proteome</keyword>
<dbReference type="Proteomes" id="UP001499993">
    <property type="component" value="Unassembled WGS sequence"/>
</dbReference>
<evidence type="ECO:0000313" key="3">
    <source>
        <dbReference type="Proteomes" id="UP001499993"/>
    </source>
</evidence>
<feature type="compositionally biased region" description="Pro residues" evidence="1">
    <location>
        <begin position="83"/>
        <end position="93"/>
    </location>
</feature>
<protein>
    <submittedName>
        <fullName evidence="2">DUF5691 domain-containing protein</fullName>
    </submittedName>
</protein>
<dbReference type="Pfam" id="PF18944">
    <property type="entry name" value="DUF5691"/>
    <property type="match status" value="2"/>
</dbReference>
<feature type="region of interest" description="Disordered" evidence="1">
    <location>
        <begin position="1"/>
        <end position="20"/>
    </location>
</feature>
<feature type="region of interest" description="Disordered" evidence="1">
    <location>
        <begin position="64"/>
        <end position="93"/>
    </location>
</feature>
<reference evidence="3" key="1">
    <citation type="journal article" date="2019" name="Int. J. Syst. Evol. Microbiol.">
        <title>The Global Catalogue of Microorganisms (GCM) 10K type strain sequencing project: providing services to taxonomists for standard genome sequencing and annotation.</title>
        <authorList>
            <consortium name="The Broad Institute Genomics Platform"/>
            <consortium name="The Broad Institute Genome Sequencing Center for Infectious Disease"/>
            <person name="Wu L."/>
            <person name="Ma J."/>
        </authorList>
    </citation>
    <scope>NUCLEOTIDE SEQUENCE [LARGE SCALE GENOMIC DNA]</scope>
    <source>
        <strain evidence="3">JCM 18123</strain>
    </source>
</reference>
<dbReference type="EMBL" id="BAABIK010000004">
    <property type="protein sequence ID" value="GAA4932421.1"/>
    <property type="molecule type" value="Genomic_DNA"/>
</dbReference>
<name>A0ABP9G841_9ACTN</name>